<evidence type="ECO:0000313" key="5">
    <source>
        <dbReference type="Proteomes" id="UP000536179"/>
    </source>
</evidence>
<feature type="domain" description="Sulfatase N-terminal" evidence="3">
    <location>
        <begin position="31"/>
        <end position="400"/>
    </location>
</feature>
<gene>
    <name evidence="4" type="ORF">FHS27_004666</name>
</gene>
<dbReference type="PROSITE" id="PS51257">
    <property type="entry name" value="PROKAR_LIPOPROTEIN"/>
    <property type="match status" value="1"/>
</dbReference>
<keyword evidence="5" id="KW-1185">Reference proteome</keyword>
<sequence length="523" mass="56591">MIRAAFIFFVVAMPLLIAVGCVPVKAGAESPNIIVIYGDDIGYGDFGCYGGVGADTANIDALAAEGIRFTSAYCTAATCTPSRYSLLTGEYAFRNQSALILPGNAPLIISTQRPTVATFLRDNGYATALVGKWHLGLGSAESPLDWNGEIAPGPKEVGFEYSFNMAATADRVPSVYIENGRVVGLDPSDPIEVNYETMVGDEPTGVSHPHMLKVQADEQHSCTIVNGVSRIGYMTGGHSARFKDEDMADTYLNKAIEFVAKHKDEPFFMYYAPNENHVPRVIHPRFAGSSSLGPRGDALAVFDWCIGRLVDELKKAGVYENTLIVISSDNGPVLFDGYWDGAIERQGDHKAGGPFRGGKYSRWEGGTRMPLIVSWPGKVTPHVSDAIISQVDMFASIAALIEKPMPVDAGSDGQNVLPALLGQSDVGRDYVIQEALTQIAVRKGDWKYIPPGSVTERGGIGEWKETKVDEPGLLFHLSEDPAEQNNVADQYPAKLEELRQIIVNVAPEKATGNKNLDKKQLGF</sequence>
<dbReference type="EMBL" id="JACHXU010000018">
    <property type="protein sequence ID" value="MBB3208833.1"/>
    <property type="molecule type" value="Genomic_DNA"/>
</dbReference>
<keyword evidence="2" id="KW-0378">Hydrolase</keyword>
<name>A0A7W5E270_9BACT</name>
<evidence type="ECO:0000256" key="1">
    <source>
        <dbReference type="ARBA" id="ARBA00008779"/>
    </source>
</evidence>
<dbReference type="InterPro" id="IPR000917">
    <property type="entry name" value="Sulfatase_N"/>
</dbReference>
<comment type="caution">
    <text evidence="4">The sequence shown here is derived from an EMBL/GenBank/DDBJ whole genome shotgun (WGS) entry which is preliminary data.</text>
</comment>
<proteinExistence type="inferred from homology"/>
<dbReference type="AlphaFoldDB" id="A0A7W5E270"/>
<dbReference type="Pfam" id="PF00884">
    <property type="entry name" value="Sulfatase"/>
    <property type="match status" value="1"/>
</dbReference>
<comment type="similarity">
    <text evidence="1">Belongs to the sulfatase family.</text>
</comment>
<evidence type="ECO:0000259" key="3">
    <source>
        <dbReference type="Pfam" id="PF00884"/>
    </source>
</evidence>
<dbReference type="RefSeq" id="WP_246420522.1">
    <property type="nucleotide sequence ID" value="NZ_JACHXU010000018.1"/>
</dbReference>
<dbReference type="InterPro" id="IPR017850">
    <property type="entry name" value="Alkaline_phosphatase_core_sf"/>
</dbReference>
<dbReference type="Proteomes" id="UP000536179">
    <property type="component" value="Unassembled WGS sequence"/>
</dbReference>
<dbReference type="PROSITE" id="PS00149">
    <property type="entry name" value="SULFATASE_2"/>
    <property type="match status" value="1"/>
</dbReference>
<evidence type="ECO:0000256" key="2">
    <source>
        <dbReference type="ARBA" id="ARBA00022801"/>
    </source>
</evidence>
<dbReference type="Gene3D" id="3.40.720.10">
    <property type="entry name" value="Alkaline Phosphatase, subunit A"/>
    <property type="match status" value="1"/>
</dbReference>
<protein>
    <submittedName>
        <fullName evidence="4">Arylsulfatase A-like enzyme</fullName>
    </submittedName>
</protein>
<dbReference type="InterPro" id="IPR024607">
    <property type="entry name" value="Sulfatase_CS"/>
</dbReference>
<accession>A0A7W5E270</accession>
<dbReference type="GO" id="GO:0016787">
    <property type="term" value="F:hydrolase activity"/>
    <property type="evidence" value="ECO:0007669"/>
    <property type="project" value="UniProtKB-KW"/>
</dbReference>
<dbReference type="CDD" id="cd16143">
    <property type="entry name" value="ARS_like"/>
    <property type="match status" value="1"/>
</dbReference>
<dbReference type="InterPro" id="IPR052701">
    <property type="entry name" value="GAG_Ulvan_Degrading_Sulfatases"/>
</dbReference>
<dbReference type="Gene3D" id="3.30.1120.10">
    <property type="match status" value="1"/>
</dbReference>
<organism evidence="4 5">
    <name type="scientific">Aporhodopirellula rubra</name>
    <dbReference type="NCBI Taxonomy" id="980271"/>
    <lineage>
        <taxon>Bacteria</taxon>
        <taxon>Pseudomonadati</taxon>
        <taxon>Planctomycetota</taxon>
        <taxon>Planctomycetia</taxon>
        <taxon>Pirellulales</taxon>
        <taxon>Pirellulaceae</taxon>
        <taxon>Aporhodopirellula</taxon>
    </lineage>
</organism>
<dbReference type="SUPFAM" id="SSF53649">
    <property type="entry name" value="Alkaline phosphatase-like"/>
    <property type="match status" value="1"/>
</dbReference>
<dbReference type="PANTHER" id="PTHR43751:SF7">
    <property type="entry name" value="ARYLSULPHATASE A"/>
    <property type="match status" value="1"/>
</dbReference>
<reference evidence="4 5" key="1">
    <citation type="submission" date="2020-08" db="EMBL/GenBank/DDBJ databases">
        <title>Genomic Encyclopedia of Type Strains, Phase III (KMG-III): the genomes of soil and plant-associated and newly described type strains.</title>
        <authorList>
            <person name="Whitman W."/>
        </authorList>
    </citation>
    <scope>NUCLEOTIDE SEQUENCE [LARGE SCALE GENOMIC DNA]</scope>
    <source>
        <strain evidence="4 5">CECT 8075</strain>
    </source>
</reference>
<dbReference type="PANTHER" id="PTHR43751">
    <property type="entry name" value="SULFATASE"/>
    <property type="match status" value="1"/>
</dbReference>
<dbReference type="PROSITE" id="PS00523">
    <property type="entry name" value="SULFATASE_1"/>
    <property type="match status" value="1"/>
</dbReference>
<evidence type="ECO:0000313" key="4">
    <source>
        <dbReference type="EMBL" id="MBB3208833.1"/>
    </source>
</evidence>